<name>A0A1J1HYZ9_9DIPT</name>
<proteinExistence type="predicted"/>
<keyword evidence="2" id="KW-1185">Reference proteome</keyword>
<organism evidence="1 2">
    <name type="scientific">Clunio marinus</name>
    <dbReference type="NCBI Taxonomy" id="568069"/>
    <lineage>
        <taxon>Eukaryota</taxon>
        <taxon>Metazoa</taxon>
        <taxon>Ecdysozoa</taxon>
        <taxon>Arthropoda</taxon>
        <taxon>Hexapoda</taxon>
        <taxon>Insecta</taxon>
        <taxon>Pterygota</taxon>
        <taxon>Neoptera</taxon>
        <taxon>Endopterygota</taxon>
        <taxon>Diptera</taxon>
        <taxon>Nematocera</taxon>
        <taxon>Chironomoidea</taxon>
        <taxon>Chironomidae</taxon>
        <taxon>Clunio</taxon>
    </lineage>
</organism>
<accession>A0A1J1HYZ9</accession>
<evidence type="ECO:0000313" key="1">
    <source>
        <dbReference type="EMBL" id="CRK93253.1"/>
    </source>
</evidence>
<dbReference type="AlphaFoldDB" id="A0A1J1HYZ9"/>
<evidence type="ECO:0000313" key="2">
    <source>
        <dbReference type="Proteomes" id="UP000183832"/>
    </source>
</evidence>
<sequence>MLKPQTNELCFFNDETQHRLINFTLFLSYNVELKKKNERHWQFFCLPASSSSSPHSFLSLIECMIKASEWIS</sequence>
<reference evidence="1 2" key="1">
    <citation type="submission" date="2015-04" db="EMBL/GenBank/DDBJ databases">
        <authorList>
            <person name="Syromyatnikov M.Y."/>
            <person name="Popov V.N."/>
        </authorList>
    </citation>
    <scope>NUCLEOTIDE SEQUENCE [LARGE SCALE GENOMIC DNA]</scope>
</reference>
<dbReference type="EMBL" id="CVRI01000037">
    <property type="protein sequence ID" value="CRK93253.1"/>
    <property type="molecule type" value="Genomic_DNA"/>
</dbReference>
<protein>
    <submittedName>
        <fullName evidence="1">CLUMA_CG006796, isoform A</fullName>
    </submittedName>
</protein>
<gene>
    <name evidence="1" type="ORF">CLUMA_CG006796</name>
</gene>
<dbReference type="Proteomes" id="UP000183832">
    <property type="component" value="Unassembled WGS sequence"/>
</dbReference>